<organism evidence="1 2">
    <name type="scientific">Halocaridina rubra</name>
    <name type="common">Hawaiian red shrimp</name>
    <dbReference type="NCBI Taxonomy" id="373956"/>
    <lineage>
        <taxon>Eukaryota</taxon>
        <taxon>Metazoa</taxon>
        <taxon>Ecdysozoa</taxon>
        <taxon>Arthropoda</taxon>
        <taxon>Crustacea</taxon>
        <taxon>Multicrustacea</taxon>
        <taxon>Malacostraca</taxon>
        <taxon>Eumalacostraca</taxon>
        <taxon>Eucarida</taxon>
        <taxon>Decapoda</taxon>
        <taxon>Pleocyemata</taxon>
        <taxon>Caridea</taxon>
        <taxon>Atyoidea</taxon>
        <taxon>Atyidae</taxon>
        <taxon>Halocaridina</taxon>
    </lineage>
</organism>
<protein>
    <submittedName>
        <fullName evidence="1">Uncharacterized protein</fullName>
    </submittedName>
</protein>
<evidence type="ECO:0000313" key="1">
    <source>
        <dbReference type="EMBL" id="KAK7077583.1"/>
    </source>
</evidence>
<keyword evidence="2" id="KW-1185">Reference proteome</keyword>
<evidence type="ECO:0000313" key="2">
    <source>
        <dbReference type="Proteomes" id="UP001381693"/>
    </source>
</evidence>
<dbReference type="Gene3D" id="3.15.10.50">
    <property type="match status" value="1"/>
</dbReference>
<dbReference type="InterPro" id="IPR020234">
    <property type="entry name" value="Mite_allergen_group-7"/>
</dbReference>
<accession>A0AAN8XAJ3</accession>
<dbReference type="Proteomes" id="UP001381693">
    <property type="component" value="Unassembled WGS sequence"/>
</dbReference>
<dbReference type="InterPro" id="IPR038602">
    <property type="entry name" value="Mite_allergen_7_sf"/>
</dbReference>
<sequence length="158" mass="18332">MSVGNYHYKYAYGCNLLDFTKGMRRDRNASMTWHNSSVTFHFEFSTSRVAVQCKWQQRIIFFVFTGFVKASTNKISVAVTINLTNEFITYPTLEDFEVTYMDEIETAFNGLGLFNFLVRKILDWRANLAKEALRESLTVGVANALRNELKRIWVPYPG</sequence>
<comment type="caution">
    <text evidence="1">The sequence shown here is derived from an EMBL/GenBank/DDBJ whole genome shotgun (WGS) entry which is preliminary data.</text>
</comment>
<proteinExistence type="predicted"/>
<dbReference type="Pfam" id="PF16984">
    <property type="entry name" value="Grp7_allergen"/>
    <property type="match status" value="1"/>
</dbReference>
<gene>
    <name evidence="1" type="ORF">SK128_003422</name>
</gene>
<reference evidence="1 2" key="1">
    <citation type="submission" date="2023-11" db="EMBL/GenBank/DDBJ databases">
        <title>Halocaridina rubra genome assembly.</title>
        <authorList>
            <person name="Smith C."/>
        </authorList>
    </citation>
    <scope>NUCLEOTIDE SEQUENCE [LARGE SCALE GENOMIC DNA]</scope>
    <source>
        <strain evidence="1">EP-1</strain>
        <tissue evidence="1">Whole</tissue>
    </source>
</reference>
<dbReference type="AlphaFoldDB" id="A0AAN8XAJ3"/>
<name>A0AAN8XAJ3_HALRR</name>
<feature type="non-terminal residue" evidence="1">
    <location>
        <position position="158"/>
    </location>
</feature>
<dbReference type="EMBL" id="JAXCGZ010008525">
    <property type="protein sequence ID" value="KAK7077583.1"/>
    <property type="molecule type" value="Genomic_DNA"/>
</dbReference>